<feature type="compositionally biased region" description="Basic residues" evidence="1">
    <location>
        <begin position="47"/>
        <end position="57"/>
    </location>
</feature>
<keyword evidence="2" id="KW-0732">Signal</keyword>
<evidence type="ECO:0000256" key="2">
    <source>
        <dbReference type="SAM" id="SignalP"/>
    </source>
</evidence>
<dbReference type="RefSeq" id="WP_132127595.1">
    <property type="nucleotide sequence ID" value="NZ_CP042432.1"/>
</dbReference>
<dbReference type="AlphaFoldDB" id="A0A4R3KXG1"/>
<feature type="chain" id="PRO_5020510066" description="Lipoprotein" evidence="2">
    <location>
        <begin position="19"/>
        <end position="76"/>
    </location>
</feature>
<accession>A0A4R3KXG1</accession>
<name>A0A4R3KXG1_9SPHI</name>
<evidence type="ECO:0008006" key="5">
    <source>
        <dbReference type="Google" id="ProtNLM"/>
    </source>
</evidence>
<sequence>MRKLVCFLLLIMGSLAMTSCVTTRHDNGKHKGWYKNPNNPHHPLSDKKKKKKKPRKDHKFELKDQTFFSGAYTPIT</sequence>
<evidence type="ECO:0000313" key="3">
    <source>
        <dbReference type="EMBL" id="TCS90138.1"/>
    </source>
</evidence>
<feature type="signal peptide" evidence="2">
    <location>
        <begin position="1"/>
        <end position="18"/>
    </location>
</feature>
<reference evidence="3 4" key="1">
    <citation type="submission" date="2019-03" db="EMBL/GenBank/DDBJ databases">
        <title>Genomic Encyclopedia of Type Strains, Phase IV (KMG-IV): sequencing the most valuable type-strain genomes for metagenomic binning, comparative biology and taxonomic classification.</title>
        <authorList>
            <person name="Goeker M."/>
        </authorList>
    </citation>
    <scope>NUCLEOTIDE SEQUENCE [LARGE SCALE GENOMIC DNA]</scope>
    <source>
        <strain evidence="3 4">DSM 21100</strain>
    </source>
</reference>
<dbReference type="PROSITE" id="PS51257">
    <property type="entry name" value="PROKAR_LIPOPROTEIN"/>
    <property type="match status" value="1"/>
</dbReference>
<keyword evidence="4" id="KW-1185">Reference proteome</keyword>
<evidence type="ECO:0000256" key="1">
    <source>
        <dbReference type="SAM" id="MobiDB-lite"/>
    </source>
</evidence>
<dbReference type="OrthoDB" id="854151at2"/>
<feature type="region of interest" description="Disordered" evidence="1">
    <location>
        <begin position="26"/>
        <end position="59"/>
    </location>
</feature>
<comment type="caution">
    <text evidence="3">The sequence shown here is derived from an EMBL/GenBank/DDBJ whole genome shotgun (WGS) entry which is preliminary data.</text>
</comment>
<evidence type="ECO:0000313" key="4">
    <source>
        <dbReference type="Proteomes" id="UP000295807"/>
    </source>
</evidence>
<dbReference type="Proteomes" id="UP000295807">
    <property type="component" value="Unassembled WGS sequence"/>
</dbReference>
<organism evidence="3 4">
    <name type="scientific">Anseongella ginsenosidimutans</name>
    <dbReference type="NCBI Taxonomy" id="496056"/>
    <lineage>
        <taxon>Bacteria</taxon>
        <taxon>Pseudomonadati</taxon>
        <taxon>Bacteroidota</taxon>
        <taxon>Sphingobacteriia</taxon>
        <taxon>Sphingobacteriales</taxon>
        <taxon>Sphingobacteriaceae</taxon>
        <taxon>Anseongella</taxon>
    </lineage>
</organism>
<dbReference type="EMBL" id="SMAD01000001">
    <property type="protein sequence ID" value="TCS90138.1"/>
    <property type="molecule type" value="Genomic_DNA"/>
</dbReference>
<proteinExistence type="predicted"/>
<gene>
    <name evidence="3" type="ORF">EDD80_101337</name>
</gene>
<protein>
    <recommendedName>
        <fullName evidence="5">Lipoprotein</fullName>
    </recommendedName>
</protein>